<keyword evidence="1" id="KW-0812">Transmembrane</keyword>
<dbReference type="EMBL" id="WTYL01000001">
    <property type="protein sequence ID" value="MXP43701.1"/>
    <property type="molecule type" value="Genomic_DNA"/>
</dbReference>
<keyword evidence="1" id="KW-1133">Transmembrane helix</keyword>
<feature type="transmembrane region" description="Helical" evidence="1">
    <location>
        <begin position="26"/>
        <end position="46"/>
    </location>
</feature>
<sequence length="98" mass="10489">MAAGAAGDDFLAAGFAFDAGFGDCGFGVLVCAMVFSFTLSGVIYIVNPEPDEWFGSLVLQRNLRGFVPTHKAPLRRNIQYLSGVLVNYNSPSRSNTPP</sequence>
<dbReference type="AlphaFoldDB" id="A0A845AXG8"/>
<name>A0A845AXG8_9SPHN</name>
<proteinExistence type="predicted"/>
<evidence type="ECO:0000256" key="1">
    <source>
        <dbReference type="SAM" id="Phobius"/>
    </source>
</evidence>
<accession>A0A845AXG8</accession>
<organism evidence="2 3">
    <name type="scientific">Allopontixanthobacter sediminis</name>
    <dbReference type="NCBI Taxonomy" id="1689985"/>
    <lineage>
        <taxon>Bacteria</taxon>
        <taxon>Pseudomonadati</taxon>
        <taxon>Pseudomonadota</taxon>
        <taxon>Alphaproteobacteria</taxon>
        <taxon>Sphingomonadales</taxon>
        <taxon>Erythrobacteraceae</taxon>
        <taxon>Allopontixanthobacter</taxon>
    </lineage>
</organism>
<dbReference type="Proteomes" id="UP000431922">
    <property type="component" value="Unassembled WGS sequence"/>
</dbReference>
<comment type="caution">
    <text evidence="2">The sequence shown here is derived from an EMBL/GenBank/DDBJ whole genome shotgun (WGS) entry which is preliminary data.</text>
</comment>
<keyword evidence="1" id="KW-0472">Membrane</keyword>
<reference evidence="2 3" key="1">
    <citation type="submission" date="2019-12" db="EMBL/GenBank/DDBJ databases">
        <title>Genomic-based taxomic classification of the family Erythrobacteraceae.</title>
        <authorList>
            <person name="Xu L."/>
        </authorList>
    </citation>
    <scope>NUCLEOTIDE SEQUENCE [LARGE SCALE GENOMIC DNA]</scope>
    <source>
        <strain evidence="2 3">KCTC 42453</strain>
    </source>
</reference>
<evidence type="ECO:0000313" key="2">
    <source>
        <dbReference type="EMBL" id="MXP43701.1"/>
    </source>
</evidence>
<gene>
    <name evidence="2" type="ORF">GRI65_04420</name>
</gene>
<protein>
    <submittedName>
        <fullName evidence="2">Uncharacterized protein</fullName>
    </submittedName>
</protein>
<dbReference type="RefSeq" id="WP_160755283.1">
    <property type="nucleotide sequence ID" value="NZ_WTYL01000001.1"/>
</dbReference>
<evidence type="ECO:0000313" key="3">
    <source>
        <dbReference type="Proteomes" id="UP000431922"/>
    </source>
</evidence>
<keyword evidence="3" id="KW-1185">Reference proteome</keyword>